<evidence type="ECO:0000313" key="1">
    <source>
        <dbReference type="EMBL" id="GAH63953.1"/>
    </source>
</evidence>
<feature type="non-terminal residue" evidence="1">
    <location>
        <position position="271"/>
    </location>
</feature>
<feature type="non-terminal residue" evidence="1">
    <location>
        <position position="1"/>
    </location>
</feature>
<accession>X1J2H2</accession>
<evidence type="ECO:0008006" key="2">
    <source>
        <dbReference type="Google" id="ProtNLM"/>
    </source>
</evidence>
<dbReference type="AlphaFoldDB" id="X1J2H2"/>
<dbReference type="EMBL" id="BARU01026536">
    <property type="protein sequence ID" value="GAH63953.1"/>
    <property type="molecule type" value="Genomic_DNA"/>
</dbReference>
<protein>
    <recommendedName>
        <fullName evidence="2">DUF5723 domain-containing protein</fullName>
    </recommendedName>
</protein>
<sequence length="271" mass="30518">VRTPDIEDRTASNIFNGKFSEYEFAWLLTMSKQFGKYISCGINYKMIYHKISHWGAVGHGADVGFLILPDKPVSVGINIQNAVKPSILMKSERDIYPLTLRAGISAKLLERRLIITSDIGWSEYQSPRFYEGVEYRPWWPLILRAGADVNQLNAGLGVRKEAGPWAVGVDYAFSSHFQSTGLIPPTHTVSLVFNFGGFRAKVKPSRSIFSPLAGGGDNIVWMELNVVTRAPIKRWQLRVKNGRGEIVRLYNAWSDPPARLYWDGRDETGNL</sequence>
<organism evidence="1">
    <name type="scientific">marine sediment metagenome</name>
    <dbReference type="NCBI Taxonomy" id="412755"/>
    <lineage>
        <taxon>unclassified sequences</taxon>
        <taxon>metagenomes</taxon>
        <taxon>ecological metagenomes</taxon>
    </lineage>
</organism>
<name>X1J2H2_9ZZZZ</name>
<comment type="caution">
    <text evidence="1">The sequence shown here is derived from an EMBL/GenBank/DDBJ whole genome shotgun (WGS) entry which is preliminary data.</text>
</comment>
<gene>
    <name evidence="1" type="ORF">S03H2_42609</name>
</gene>
<reference evidence="1" key="1">
    <citation type="journal article" date="2014" name="Front. Microbiol.">
        <title>High frequency of phylogenetically diverse reductive dehalogenase-homologous genes in deep subseafloor sedimentary metagenomes.</title>
        <authorList>
            <person name="Kawai M."/>
            <person name="Futagami T."/>
            <person name="Toyoda A."/>
            <person name="Takaki Y."/>
            <person name="Nishi S."/>
            <person name="Hori S."/>
            <person name="Arai W."/>
            <person name="Tsubouchi T."/>
            <person name="Morono Y."/>
            <person name="Uchiyama I."/>
            <person name="Ito T."/>
            <person name="Fujiyama A."/>
            <person name="Inagaki F."/>
            <person name="Takami H."/>
        </authorList>
    </citation>
    <scope>NUCLEOTIDE SEQUENCE</scope>
    <source>
        <strain evidence="1">Expedition CK06-06</strain>
    </source>
</reference>
<proteinExistence type="predicted"/>